<dbReference type="PANTHER" id="PTHR22642:SF21">
    <property type="entry name" value="PERIPLASMIC PROTEIN"/>
    <property type="match status" value="1"/>
</dbReference>
<comment type="caution">
    <text evidence="1">The sequence shown here is derived from an EMBL/GenBank/DDBJ whole genome shotgun (WGS) entry which is preliminary data.</text>
</comment>
<gene>
    <name evidence="1" type="ORF">ACFOEI_04335</name>
</gene>
<reference evidence="2" key="1">
    <citation type="journal article" date="2019" name="Int. J. Syst. Evol. Microbiol.">
        <title>The Global Catalogue of Microorganisms (GCM) 10K type strain sequencing project: providing services to taxonomists for standard genome sequencing and annotation.</title>
        <authorList>
            <consortium name="The Broad Institute Genomics Platform"/>
            <consortium name="The Broad Institute Genome Sequencing Center for Infectious Disease"/>
            <person name="Wu L."/>
            <person name="Ma J."/>
        </authorList>
    </citation>
    <scope>NUCLEOTIDE SEQUENCE [LARGE SCALE GENOMIC DNA]</scope>
    <source>
        <strain evidence="2">KCTC 12847</strain>
    </source>
</reference>
<evidence type="ECO:0000313" key="1">
    <source>
        <dbReference type="EMBL" id="MFC3291294.1"/>
    </source>
</evidence>
<evidence type="ECO:0008006" key="3">
    <source>
        <dbReference type="Google" id="ProtNLM"/>
    </source>
</evidence>
<dbReference type="PANTHER" id="PTHR22642">
    <property type="entry name" value="IMIDAZOLONEPROPIONASE"/>
    <property type="match status" value="1"/>
</dbReference>
<protein>
    <recommendedName>
        <fullName evidence="3">Amidohydrolase 3 domain-containing protein</fullName>
    </recommendedName>
</protein>
<dbReference type="Proteomes" id="UP001595640">
    <property type="component" value="Unassembled WGS sequence"/>
</dbReference>
<dbReference type="RefSeq" id="WP_189459631.1">
    <property type="nucleotide sequence ID" value="NZ_BMXD01000007.1"/>
</dbReference>
<dbReference type="SUPFAM" id="SSF51338">
    <property type="entry name" value="Composite domain of metallo-dependent hydrolases"/>
    <property type="match status" value="1"/>
</dbReference>
<keyword evidence="2" id="KW-1185">Reference proteome</keyword>
<organism evidence="1 2">
    <name type="scientific">Modicisalibacter luteus</name>
    <dbReference type="NCBI Taxonomy" id="453962"/>
    <lineage>
        <taxon>Bacteria</taxon>
        <taxon>Pseudomonadati</taxon>
        <taxon>Pseudomonadota</taxon>
        <taxon>Gammaproteobacteria</taxon>
        <taxon>Oceanospirillales</taxon>
        <taxon>Halomonadaceae</taxon>
        <taxon>Modicisalibacter</taxon>
    </lineage>
</organism>
<dbReference type="InterPro" id="IPR011059">
    <property type="entry name" value="Metal-dep_hydrolase_composite"/>
</dbReference>
<sequence>MTALRHDQQARRVDHKCLAQLIADRQFRCPWQLFSSGFRLDSLIYSRMHHVFGHYYFNGDLQTVERDKPRANAVAIKRGEFIAVGSDAEVMAFRNVATEVIDLQGDTVVPSLNDSHPHLIRGCLNYNLGRRIESAERHFQQPGVELVVKHHSMHVAGY</sequence>
<evidence type="ECO:0000313" key="2">
    <source>
        <dbReference type="Proteomes" id="UP001595640"/>
    </source>
</evidence>
<name>A0ABV7M077_9GAMM</name>
<accession>A0ABV7M077</accession>
<dbReference type="EMBL" id="JBHRUH010000010">
    <property type="protein sequence ID" value="MFC3291294.1"/>
    <property type="molecule type" value="Genomic_DNA"/>
</dbReference>
<proteinExistence type="predicted"/>
<dbReference type="Gene3D" id="2.30.40.10">
    <property type="entry name" value="Urease, subunit C, domain 1"/>
    <property type="match status" value="1"/>
</dbReference>